<gene>
    <name evidence="2" type="ORF">FWILDA_LOCUS19167</name>
</gene>
<dbReference type="EMBL" id="CAMKVN010021868">
    <property type="protein sequence ID" value="CAI2199625.1"/>
    <property type="molecule type" value="Genomic_DNA"/>
</dbReference>
<reference evidence="2" key="1">
    <citation type="submission" date="2022-08" db="EMBL/GenBank/DDBJ databases">
        <authorList>
            <person name="Kallberg Y."/>
            <person name="Tangrot J."/>
            <person name="Rosling A."/>
        </authorList>
    </citation>
    <scope>NUCLEOTIDE SEQUENCE</scope>
    <source>
        <strain evidence="2">Wild A</strain>
    </source>
</reference>
<dbReference type="OrthoDB" id="10367390at2759"/>
<accession>A0A9W4TC03</accession>
<comment type="caution">
    <text evidence="2">The sequence shown here is derived from an EMBL/GenBank/DDBJ whole genome shotgun (WGS) entry which is preliminary data.</text>
</comment>
<name>A0A9W4TC03_9GLOM</name>
<proteinExistence type="predicted"/>
<organism evidence="2 3">
    <name type="scientific">Funneliformis geosporum</name>
    <dbReference type="NCBI Taxonomy" id="1117311"/>
    <lineage>
        <taxon>Eukaryota</taxon>
        <taxon>Fungi</taxon>
        <taxon>Fungi incertae sedis</taxon>
        <taxon>Mucoromycota</taxon>
        <taxon>Glomeromycotina</taxon>
        <taxon>Glomeromycetes</taxon>
        <taxon>Glomerales</taxon>
        <taxon>Glomeraceae</taxon>
        <taxon>Funneliformis</taxon>
    </lineage>
</organism>
<dbReference type="AlphaFoldDB" id="A0A9W4TC03"/>
<sequence length="259" mass="28723">MKDHGIIIDDSKTSLYKTDSTKSQTFKVETQAVLSKANYEKLNKNFSDANNPNQLLLTDLKNYDPTTNHWQLPESVEELEKLAVKLEMEKLAGASNINQAEIDAKQTELESKETELDALFKTAITNQRAELGKIVPILANGKAFNKVSDSEDYRKTLTELDRVEKFLLSIRYLENNGDCSALSSIADENTALTNIETIKASLGAGQTGTKFEIDTAHGISVLKTEEEAILTALKKELGENPDSPDIPEKLSDWQTTLKA</sequence>
<evidence type="ECO:0000313" key="2">
    <source>
        <dbReference type="EMBL" id="CAI2199625.1"/>
    </source>
</evidence>
<feature type="region of interest" description="Disordered" evidence="1">
    <location>
        <begin position="235"/>
        <end position="259"/>
    </location>
</feature>
<feature type="non-terminal residue" evidence="2">
    <location>
        <position position="259"/>
    </location>
</feature>
<evidence type="ECO:0000256" key="1">
    <source>
        <dbReference type="SAM" id="MobiDB-lite"/>
    </source>
</evidence>
<dbReference type="Proteomes" id="UP001153678">
    <property type="component" value="Unassembled WGS sequence"/>
</dbReference>
<evidence type="ECO:0000313" key="3">
    <source>
        <dbReference type="Proteomes" id="UP001153678"/>
    </source>
</evidence>
<protein>
    <submittedName>
        <fullName evidence="2">17699_t:CDS:1</fullName>
    </submittedName>
</protein>
<keyword evidence="3" id="KW-1185">Reference proteome</keyword>